<comment type="caution">
    <text evidence="2">The sequence shown here is derived from an EMBL/GenBank/DDBJ whole genome shotgun (WGS) entry which is preliminary data.</text>
</comment>
<organism evidence="2 3">
    <name type="scientific">Rhodanobacter panaciterrae</name>
    <dbReference type="NCBI Taxonomy" id="490572"/>
    <lineage>
        <taxon>Bacteria</taxon>
        <taxon>Pseudomonadati</taxon>
        <taxon>Pseudomonadota</taxon>
        <taxon>Gammaproteobacteria</taxon>
        <taxon>Lysobacterales</taxon>
        <taxon>Rhodanobacteraceae</taxon>
        <taxon>Rhodanobacter</taxon>
    </lineage>
</organism>
<dbReference type="InterPro" id="IPR014710">
    <property type="entry name" value="RmlC-like_jellyroll"/>
</dbReference>
<dbReference type="InterPro" id="IPR041602">
    <property type="entry name" value="Quercetinase_C"/>
</dbReference>
<evidence type="ECO:0000259" key="1">
    <source>
        <dbReference type="Pfam" id="PF17954"/>
    </source>
</evidence>
<reference evidence="3" key="1">
    <citation type="journal article" date="2019" name="Int. J. Syst. Evol. Microbiol.">
        <title>The Global Catalogue of Microorganisms (GCM) 10K type strain sequencing project: providing services to taxonomists for standard genome sequencing and annotation.</title>
        <authorList>
            <consortium name="The Broad Institute Genomics Platform"/>
            <consortium name="The Broad Institute Genome Sequencing Center for Infectious Disease"/>
            <person name="Wu L."/>
            <person name="Ma J."/>
        </authorList>
    </citation>
    <scope>NUCLEOTIDE SEQUENCE [LARGE SCALE GENOMIC DNA]</scope>
    <source>
        <strain evidence="3">KCTC 22232</strain>
    </source>
</reference>
<evidence type="ECO:0000313" key="3">
    <source>
        <dbReference type="Proteomes" id="UP000621898"/>
    </source>
</evidence>
<dbReference type="Proteomes" id="UP000621898">
    <property type="component" value="Unassembled WGS sequence"/>
</dbReference>
<proteinExistence type="predicted"/>
<dbReference type="Pfam" id="PF17954">
    <property type="entry name" value="Pirin_C_2"/>
    <property type="match status" value="1"/>
</dbReference>
<gene>
    <name evidence="2" type="ORF">GCM10008098_11500</name>
</gene>
<dbReference type="SUPFAM" id="SSF51182">
    <property type="entry name" value="RmlC-like cupins"/>
    <property type="match status" value="1"/>
</dbReference>
<dbReference type="EMBL" id="BMXT01000001">
    <property type="protein sequence ID" value="GGY20596.1"/>
    <property type="molecule type" value="Genomic_DNA"/>
</dbReference>
<accession>A0ABQ2ZMT0</accession>
<name>A0ABQ2ZMT0_9GAMM</name>
<dbReference type="Gene3D" id="2.60.120.10">
    <property type="entry name" value="Jelly Rolls"/>
    <property type="match status" value="1"/>
</dbReference>
<dbReference type="InterPro" id="IPR011051">
    <property type="entry name" value="RmlC_Cupin_sf"/>
</dbReference>
<keyword evidence="3" id="KW-1185">Reference proteome</keyword>
<feature type="domain" description="Quercetin 2,3-dioxygenase C-terminal cupin" evidence="1">
    <location>
        <begin position="3"/>
        <end position="74"/>
    </location>
</feature>
<sequence length="77" mass="8202">MPLRTDARVLGATLKAGDTVDYALADGRYAYLVPSTGSVEINGIRLDTRDGAAIRDEKALRITAIEDAELVLVDTAP</sequence>
<evidence type="ECO:0000313" key="2">
    <source>
        <dbReference type="EMBL" id="GGY20596.1"/>
    </source>
</evidence>
<protein>
    <recommendedName>
        <fullName evidence="1">Quercetin 2,3-dioxygenase C-terminal cupin domain-containing protein</fullName>
    </recommendedName>
</protein>